<reference evidence="2" key="1">
    <citation type="submission" date="2019-09" db="EMBL/GenBank/DDBJ databases">
        <authorList>
            <person name="Zhang L."/>
        </authorList>
    </citation>
    <scope>NUCLEOTIDE SEQUENCE</scope>
</reference>
<gene>
    <name evidence="2" type="ORF">NYM_LOCUS28467</name>
</gene>
<dbReference type="EMBL" id="LR721790">
    <property type="protein sequence ID" value="VVW83057.1"/>
    <property type="molecule type" value="Genomic_DNA"/>
</dbReference>
<evidence type="ECO:0000256" key="1">
    <source>
        <dbReference type="SAM" id="MobiDB-lite"/>
    </source>
</evidence>
<dbReference type="AlphaFoldDB" id="A0A5K1H7U0"/>
<name>A0A5K1H7U0_9MAGN</name>
<feature type="region of interest" description="Disordered" evidence="1">
    <location>
        <begin position="1"/>
        <end position="45"/>
    </location>
</feature>
<protein>
    <submittedName>
        <fullName evidence="2">Uncharacterized protein</fullName>
    </submittedName>
</protein>
<sequence>METGGGHQVGGHQLPLFQQQGGPDGAFSSPSPDFHVEQQQVGEGRSNGVKMMVKVEMVIILHHMVLNFQWEPFEQDHPIAFPFVKFPKGLPNRVHKLPATTVDWNP</sequence>
<proteinExistence type="predicted"/>
<evidence type="ECO:0000313" key="2">
    <source>
        <dbReference type="EMBL" id="VVW83057.1"/>
    </source>
</evidence>
<organism evidence="2">
    <name type="scientific">Nymphaea colorata</name>
    <name type="common">pocket water lily</name>
    <dbReference type="NCBI Taxonomy" id="210225"/>
    <lineage>
        <taxon>Eukaryota</taxon>
        <taxon>Viridiplantae</taxon>
        <taxon>Streptophyta</taxon>
        <taxon>Embryophyta</taxon>
        <taxon>Tracheophyta</taxon>
        <taxon>Spermatophyta</taxon>
        <taxon>Magnoliopsida</taxon>
        <taxon>Nymphaeales</taxon>
        <taxon>Nymphaeaceae</taxon>
        <taxon>Nymphaea</taxon>
    </lineage>
</organism>
<accession>A0A5K1H7U0</accession>